<feature type="compositionally biased region" description="Basic and acidic residues" evidence="1">
    <location>
        <begin position="17"/>
        <end position="31"/>
    </location>
</feature>
<feature type="compositionally biased region" description="Basic residues" evidence="1">
    <location>
        <begin position="119"/>
        <end position="135"/>
    </location>
</feature>
<name>A0A8J2MJC2_COTCN</name>
<feature type="compositionally biased region" description="Basic residues" evidence="1">
    <location>
        <begin position="157"/>
        <end position="177"/>
    </location>
</feature>
<reference evidence="2" key="1">
    <citation type="submission" date="2021-04" db="EMBL/GenBank/DDBJ databases">
        <authorList>
            <person name="Chebbi M.A.C M."/>
        </authorList>
    </citation>
    <scope>NUCLEOTIDE SEQUENCE</scope>
</reference>
<evidence type="ECO:0000313" key="2">
    <source>
        <dbReference type="EMBL" id="CAG5090338.1"/>
    </source>
</evidence>
<evidence type="ECO:0000256" key="1">
    <source>
        <dbReference type="SAM" id="MobiDB-lite"/>
    </source>
</evidence>
<dbReference type="AlphaFoldDB" id="A0A8J2MJC2"/>
<protein>
    <submittedName>
        <fullName evidence="2">Uncharacterized protein</fullName>
    </submittedName>
</protein>
<feature type="compositionally biased region" description="Low complexity" evidence="1">
    <location>
        <begin position="136"/>
        <end position="151"/>
    </location>
</feature>
<keyword evidence="3" id="KW-1185">Reference proteome</keyword>
<comment type="caution">
    <text evidence="2">The sequence shown here is derived from an EMBL/GenBank/DDBJ whole genome shotgun (WGS) entry which is preliminary data.</text>
</comment>
<feature type="compositionally biased region" description="Polar residues" evidence="1">
    <location>
        <begin position="35"/>
        <end position="68"/>
    </location>
</feature>
<organism evidence="2 3">
    <name type="scientific">Cotesia congregata</name>
    <name type="common">Parasitoid wasp</name>
    <name type="synonym">Apanteles congregatus</name>
    <dbReference type="NCBI Taxonomy" id="51543"/>
    <lineage>
        <taxon>Eukaryota</taxon>
        <taxon>Metazoa</taxon>
        <taxon>Ecdysozoa</taxon>
        <taxon>Arthropoda</taxon>
        <taxon>Hexapoda</taxon>
        <taxon>Insecta</taxon>
        <taxon>Pterygota</taxon>
        <taxon>Neoptera</taxon>
        <taxon>Endopterygota</taxon>
        <taxon>Hymenoptera</taxon>
        <taxon>Apocrita</taxon>
        <taxon>Ichneumonoidea</taxon>
        <taxon>Braconidae</taxon>
        <taxon>Microgastrinae</taxon>
        <taxon>Cotesia</taxon>
    </lineage>
</organism>
<feature type="compositionally biased region" description="Basic and acidic residues" evidence="1">
    <location>
        <begin position="103"/>
        <end position="118"/>
    </location>
</feature>
<accession>A0A8J2MJC2</accession>
<proteinExistence type="predicted"/>
<gene>
    <name evidence="2" type="ORF">HICCMSTLAB_LOCUS5592</name>
</gene>
<feature type="compositionally biased region" description="Low complexity" evidence="1">
    <location>
        <begin position="178"/>
        <end position="187"/>
    </location>
</feature>
<dbReference type="Proteomes" id="UP000786811">
    <property type="component" value="Unassembled WGS sequence"/>
</dbReference>
<sequence>MDEEAMWKGFYEKIIAEKESNKEKSDHELSRDILNVNNMTGKANNNSGRMTRSMGDSASSQNELNLPNSAKDKKSKVPEGPLMDSSNNVNKTGLPLTEKTKKHTDNGSVEKGEKDKMSHDHRRCAGKTNKKHGRSKSSTSMSSSSSSTSSSSDDRRYYKRKQNRKKHQSKKKRHHRVSSSSSSSSSSEPADKANKKELKKKAFKDLKKLQNLTKEDISDEDVKTTSKRTSRRLRTTEARLANIENYLFGQTQTNMVENSGYRLSNRNDLRVQRNLFVQQNYSNQKPRPRQPTILGPALPLTIQP</sequence>
<feature type="region of interest" description="Disordered" evidence="1">
    <location>
        <begin position="280"/>
        <end position="304"/>
    </location>
</feature>
<evidence type="ECO:0000313" key="3">
    <source>
        <dbReference type="Proteomes" id="UP000786811"/>
    </source>
</evidence>
<feature type="region of interest" description="Disordered" evidence="1">
    <location>
        <begin position="17"/>
        <end position="202"/>
    </location>
</feature>
<dbReference type="EMBL" id="CAJNRD030001119">
    <property type="protein sequence ID" value="CAG5090338.1"/>
    <property type="molecule type" value="Genomic_DNA"/>
</dbReference>